<evidence type="ECO:0000259" key="5">
    <source>
        <dbReference type="PROSITE" id="PS50977"/>
    </source>
</evidence>
<sequence length="205" mass="22104">MDESTRLTPERRSALAEATVTEFARAGYEGASLNRIIRAAGMSKSSFYHFVGSKDELFDTVVRMLIADVAALWTAPAPAEFAEFGARAFWRHVDELLEQFAALSATPALQHLGRIFYLPGTAVSASGARAELLGTVRAWVEGMLRTGRTSRAVRDDLPLDLQADIVFAALRAIDEWALADGAITAERAAVAASAPGLVLRRLLAT</sequence>
<dbReference type="GO" id="GO:0000976">
    <property type="term" value="F:transcription cis-regulatory region binding"/>
    <property type="evidence" value="ECO:0007669"/>
    <property type="project" value="TreeGrafter"/>
</dbReference>
<dbReference type="PANTHER" id="PTHR30055:SF234">
    <property type="entry name" value="HTH-TYPE TRANSCRIPTIONAL REGULATOR BETI"/>
    <property type="match status" value="1"/>
</dbReference>
<evidence type="ECO:0000256" key="4">
    <source>
        <dbReference type="PROSITE-ProRule" id="PRU00335"/>
    </source>
</evidence>
<keyword evidence="7" id="KW-1185">Reference proteome</keyword>
<dbReference type="AlphaFoldDB" id="A0A511AED3"/>
<evidence type="ECO:0000256" key="3">
    <source>
        <dbReference type="ARBA" id="ARBA00023163"/>
    </source>
</evidence>
<name>A0A511AED3_9MICO</name>
<keyword evidence="1" id="KW-0805">Transcription regulation</keyword>
<reference evidence="6 7" key="1">
    <citation type="submission" date="2019-07" db="EMBL/GenBank/DDBJ databases">
        <title>Whole genome shotgun sequence of Microbacterium aerolatum NBRC 103071.</title>
        <authorList>
            <person name="Hosoyama A."/>
            <person name="Uohara A."/>
            <person name="Ohji S."/>
            <person name="Ichikawa N."/>
        </authorList>
    </citation>
    <scope>NUCLEOTIDE SEQUENCE [LARGE SCALE GENOMIC DNA]</scope>
    <source>
        <strain evidence="6 7">NBRC 103071</strain>
    </source>
</reference>
<evidence type="ECO:0000256" key="1">
    <source>
        <dbReference type="ARBA" id="ARBA00023015"/>
    </source>
</evidence>
<evidence type="ECO:0000313" key="6">
    <source>
        <dbReference type="EMBL" id="GEK86376.1"/>
    </source>
</evidence>
<dbReference type="GO" id="GO:0003700">
    <property type="term" value="F:DNA-binding transcription factor activity"/>
    <property type="evidence" value="ECO:0007669"/>
    <property type="project" value="TreeGrafter"/>
</dbReference>
<protein>
    <submittedName>
        <fullName evidence="6">TetR family transcriptional regulator</fullName>
    </submittedName>
</protein>
<feature type="domain" description="HTH tetR-type" evidence="5">
    <location>
        <begin position="9"/>
        <end position="69"/>
    </location>
</feature>
<evidence type="ECO:0000313" key="7">
    <source>
        <dbReference type="Proteomes" id="UP000321225"/>
    </source>
</evidence>
<gene>
    <name evidence="6" type="ORF">MAE01_15520</name>
</gene>
<comment type="caution">
    <text evidence="6">The sequence shown here is derived from an EMBL/GenBank/DDBJ whole genome shotgun (WGS) entry which is preliminary data.</text>
</comment>
<dbReference type="InterPro" id="IPR009057">
    <property type="entry name" value="Homeodomain-like_sf"/>
</dbReference>
<dbReference type="Pfam" id="PF00440">
    <property type="entry name" value="TetR_N"/>
    <property type="match status" value="1"/>
</dbReference>
<dbReference type="InterPro" id="IPR001647">
    <property type="entry name" value="HTH_TetR"/>
</dbReference>
<proteinExistence type="predicted"/>
<dbReference type="SUPFAM" id="SSF46689">
    <property type="entry name" value="Homeodomain-like"/>
    <property type="match status" value="1"/>
</dbReference>
<dbReference type="Gene3D" id="1.10.357.10">
    <property type="entry name" value="Tetracycline Repressor, domain 2"/>
    <property type="match status" value="1"/>
</dbReference>
<dbReference type="RefSeq" id="WP_147039003.1">
    <property type="nucleotide sequence ID" value="NZ_BJUW01000006.1"/>
</dbReference>
<feature type="DNA-binding region" description="H-T-H motif" evidence="4">
    <location>
        <begin position="32"/>
        <end position="51"/>
    </location>
</feature>
<evidence type="ECO:0000256" key="2">
    <source>
        <dbReference type="ARBA" id="ARBA00023125"/>
    </source>
</evidence>
<dbReference type="PROSITE" id="PS50977">
    <property type="entry name" value="HTH_TETR_2"/>
    <property type="match status" value="1"/>
</dbReference>
<dbReference type="Proteomes" id="UP000321225">
    <property type="component" value="Unassembled WGS sequence"/>
</dbReference>
<dbReference type="EMBL" id="BJUW01000006">
    <property type="protein sequence ID" value="GEK86376.1"/>
    <property type="molecule type" value="Genomic_DNA"/>
</dbReference>
<dbReference type="PANTHER" id="PTHR30055">
    <property type="entry name" value="HTH-TYPE TRANSCRIPTIONAL REGULATOR RUTR"/>
    <property type="match status" value="1"/>
</dbReference>
<keyword evidence="3" id="KW-0804">Transcription</keyword>
<organism evidence="6 7">
    <name type="scientific">Microbacterium aerolatum</name>
    <dbReference type="NCBI Taxonomy" id="153731"/>
    <lineage>
        <taxon>Bacteria</taxon>
        <taxon>Bacillati</taxon>
        <taxon>Actinomycetota</taxon>
        <taxon>Actinomycetes</taxon>
        <taxon>Micrococcales</taxon>
        <taxon>Microbacteriaceae</taxon>
        <taxon>Microbacterium</taxon>
    </lineage>
</organism>
<dbReference type="InterPro" id="IPR050109">
    <property type="entry name" value="HTH-type_TetR-like_transc_reg"/>
</dbReference>
<accession>A0A511AED3</accession>
<keyword evidence="2 4" id="KW-0238">DNA-binding</keyword>
<dbReference type="OrthoDB" id="3211155at2"/>